<evidence type="ECO:0000313" key="2">
    <source>
        <dbReference type="EMBL" id="MDT0377255.1"/>
    </source>
</evidence>
<evidence type="ECO:0000313" key="3">
    <source>
        <dbReference type="Proteomes" id="UP001183414"/>
    </source>
</evidence>
<dbReference type="InterPro" id="IPR021944">
    <property type="entry name" value="DUF3560"/>
</dbReference>
<name>A0ABU2NJT9_9ACTN</name>
<dbReference type="EMBL" id="JAVREQ010000001">
    <property type="protein sequence ID" value="MDT0377255.1"/>
    <property type="molecule type" value="Genomic_DNA"/>
</dbReference>
<protein>
    <submittedName>
        <fullName evidence="2">DUF3560 domain-containing protein</fullName>
    </submittedName>
</protein>
<comment type="caution">
    <text evidence="2">The sequence shown here is derived from an EMBL/GenBank/DDBJ whole genome shotgun (WGS) entry which is preliminary data.</text>
</comment>
<organism evidence="2 3">
    <name type="scientific">Streptomyces hazeniae</name>
    <dbReference type="NCBI Taxonomy" id="3075538"/>
    <lineage>
        <taxon>Bacteria</taxon>
        <taxon>Bacillati</taxon>
        <taxon>Actinomycetota</taxon>
        <taxon>Actinomycetes</taxon>
        <taxon>Kitasatosporales</taxon>
        <taxon>Streptomycetaceae</taxon>
        <taxon>Streptomyces</taxon>
    </lineage>
</organism>
<accession>A0ABU2NJT9</accession>
<sequence length="334" mass="37878">MAHVTITHTRANGTLLTGSHKGDGVFDIVRAYNFRYFRSLGKLGLPRSRDNAAQRWRINAAADALRAAGHEVTITINEDDRRTFAEAEADREERAEARAGRYGDRADRASTSADARRAAAKRISDSIPFGQPILIGHHSEGRARRDNERIDTNMRKAIAETERSGYWQNRSLAAENYKRYRNNPARTLRRIAKLEAELRRIEKWKAGKSAGGFTRSTTPEGLAELSREELEITEELEHWREVIAKAEADGFKVWGKDDFTKGDYVRIRGHWYEVLRVNAKSLTVPGGPQITKVINRENREFSWDDRAPYDEVTARKSAEEMAQLLAAAEQQAAE</sequence>
<proteinExistence type="predicted"/>
<keyword evidence="3" id="KW-1185">Reference proteome</keyword>
<gene>
    <name evidence="2" type="ORF">RM572_00500</name>
</gene>
<reference evidence="3" key="1">
    <citation type="submission" date="2023-07" db="EMBL/GenBank/DDBJ databases">
        <title>30 novel species of actinomycetes from the DSMZ collection.</title>
        <authorList>
            <person name="Nouioui I."/>
        </authorList>
    </citation>
    <scope>NUCLEOTIDE SEQUENCE [LARGE SCALE GENOMIC DNA]</scope>
    <source>
        <strain evidence="3">DSM 42041</strain>
    </source>
</reference>
<dbReference type="RefSeq" id="WP_311671260.1">
    <property type="nucleotide sequence ID" value="NZ_JAVREQ010000001.1"/>
</dbReference>
<dbReference type="Proteomes" id="UP001183414">
    <property type="component" value="Unassembled WGS sequence"/>
</dbReference>
<feature type="compositionally biased region" description="Basic and acidic residues" evidence="1">
    <location>
        <begin position="91"/>
        <end position="108"/>
    </location>
</feature>
<feature type="region of interest" description="Disordered" evidence="1">
    <location>
        <begin position="85"/>
        <end position="116"/>
    </location>
</feature>
<evidence type="ECO:0000256" key="1">
    <source>
        <dbReference type="SAM" id="MobiDB-lite"/>
    </source>
</evidence>
<dbReference type="Pfam" id="PF12083">
    <property type="entry name" value="DUF3560"/>
    <property type="match status" value="1"/>
</dbReference>